<sequence length="159" mass="16431">MLPSRTLAAHFTPPGLPNGIVTNASVVSQANFMMPSEMVVCSNTSLASVQIPGTTMCSPPQPPASYTPDTLETSTMMHSSMQQTQSITSIKSSNSPLLFGCYGSNANGTSLPPDSSLSLMMVGSGCDPLQAVPMNENTVAAGILREATQSSITTSVAKT</sequence>
<gene>
    <name evidence="1" type="ORF">EG68_00498</name>
</gene>
<proteinExistence type="predicted"/>
<reference evidence="1" key="1">
    <citation type="submission" date="2019-07" db="EMBL/GenBank/DDBJ databases">
        <title>Annotation for the trematode Paragonimus miyazaki's.</title>
        <authorList>
            <person name="Choi Y.-J."/>
        </authorList>
    </citation>
    <scope>NUCLEOTIDE SEQUENCE</scope>
    <source>
        <strain evidence="1">Japan</strain>
    </source>
</reference>
<name>A0A8S9Z6E5_9TREM</name>
<evidence type="ECO:0000313" key="2">
    <source>
        <dbReference type="Proteomes" id="UP000822476"/>
    </source>
</evidence>
<evidence type="ECO:0000313" key="1">
    <source>
        <dbReference type="EMBL" id="KAF7262234.1"/>
    </source>
</evidence>
<organism evidence="1 2">
    <name type="scientific">Paragonimus skrjabini miyazakii</name>
    <dbReference type="NCBI Taxonomy" id="59628"/>
    <lineage>
        <taxon>Eukaryota</taxon>
        <taxon>Metazoa</taxon>
        <taxon>Spiralia</taxon>
        <taxon>Lophotrochozoa</taxon>
        <taxon>Platyhelminthes</taxon>
        <taxon>Trematoda</taxon>
        <taxon>Digenea</taxon>
        <taxon>Plagiorchiida</taxon>
        <taxon>Troglotremata</taxon>
        <taxon>Troglotrematidae</taxon>
        <taxon>Paragonimus</taxon>
    </lineage>
</organism>
<protein>
    <submittedName>
        <fullName evidence="1">Uncharacterized protein</fullName>
    </submittedName>
</protein>
<comment type="caution">
    <text evidence="1">The sequence shown here is derived from an EMBL/GenBank/DDBJ whole genome shotgun (WGS) entry which is preliminary data.</text>
</comment>
<accession>A0A8S9Z6E5</accession>
<dbReference type="Proteomes" id="UP000822476">
    <property type="component" value="Unassembled WGS sequence"/>
</dbReference>
<dbReference type="EMBL" id="JTDE01000126">
    <property type="protein sequence ID" value="KAF7262234.1"/>
    <property type="molecule type" value="Genomic_DNA"/>
</dbReference>
<keyword evidence="2" id="KW-1185">Reference proteome</keyword>
<dbReference type="AlphaFoldDB" id="A0A8S9Z6E5"/>